<evidence type="ECO:0008006" key="3">
    <source>
        <dbReference type="Google" id="ProtNLM"/>
    </source>
</evidence>
<evidence type="ECO:0000313" key="2">
    <source>
        <dbReference type="EMBL" id="BDS06383.1"/>
    </source>
</evidence>
<keyword evidence="1" id="KW-0812">Transmembrane</keyword>
<dbReference type="EMBL" id="AP026866">
    <property type="protein sequence ID" value="BDS06383.1"/>
    <property type="molecule type" value="Genomic_DNA"/>
</dbReference>
<feature type="transmembrane region" description="Helical" evidence="1">
    <location>
        <begin position="192"/>
        <end position="212"/>
    </location>
</feature>
<proteinExistence type="predicted"/>
<keyword evidence="1" id="KW-0472">Membrane</keyword>
<dbReference type="KEGG" id="osu:NT6N_14230"/>
<organism evidence="2">
    <name type="scientific">Oceaniferula spumae</name>
    <dbReference type="NCBI Taxonomy" id="2979115"/>
    <lineage>
        <taxon>Bacteria</taxon>
        <taxon>Pseudomonadati</taxon>
        <taxon>Verrucomicrobiota</taxon>
        <taxon>Verrucomicrobiia</taxon>
        <taxon>Verrucomicrobiales</taxon>
        <taxon>Verrucomicrobiaceae</taxon>
        <taxon>Oceaniferula</taxon>
    </lineage>
</organism>
<reference evidence="2" key="1">
    <citation type="submission" date="2024-07" db="EMBL/GenBank/DDBJ databases">
        <title>Complete genome sequence of Verrucomicrobiaceae bacterium NT6N.</title>
        <authorList>
            <person name="Huang C."/>
            <person name="Takami H."/>
            <person name="Hamasaki K."/>
        </authorList>
    </citation>
    <scope>NUCLEOTIDE SEQUENCE</scope>
    <source>
        <strain evidence="2">NT6N</strain>
    </source>
</reference>
<sequence>MKQKPAAKSIIPESWAVPESMHHGIGKKAGRQKMIEEDGHILLILHQLPVLGDDGRRKRSLFWRNPEGEWKSKRHGDGIAALQEHVGIFSKAVEKVDAKLDVSTDAGDYLEVLRAATPLHRSCRNMLNVLEQLRDVLPADADVMSLRDWALGLERSTEFIASDARHGMDFCMAESAERQARASKEAGDEARLLNRLVAFFFPVATLAAIGGMNPPNEVFGSTQIWMILGIGMIAGLVLHFSNVFSKWLGRRKREEQQEE</sequence>
<accession>A0AAT9FK48</accession>
<dbReference type="AlphaFoldDB" id="A0AAT9FK48"/>
<gene>
    <name evidence="2" type="ORF">NT6N_14230</name>
</gene>
<name>A0AAT9FK48_9BACT</name>
<evidence type="ECO:0000256" key="1">
    <source>
        <dbReference type="SAM" id="Phobius"/>
    </source>
</evidence>
<feature type="transmembrane region" description="Helical" evidence="1">
    <location>
        <begin position="224"/>
        <end position="244"/>
    </location>
</feature>
<protein>
    <recommendedName>
        <fullName evidence="3">CorA-like Mg2+ transporter protein</fullName>
    </recommendedName>
</protein>
<keyword evidence="1" id="KW-1133">Transmembrane helix</keyword>